<dbReference type="Proteomes" id="UP001159641">
    <property type="component" value="Unassembled WGS sequence"/>
</dbReference>
<feature type="compositionally biased region" description="Polar residues" evidence="1">
    <location>
        <begin position="19"/>
        <end position="35"/>
    </location>
</feature>
<reference evidence="2 3" key="1">
    <citation type="submission" date="2022-11" db="EMBL/GenBank/DDBJ databases">
        <title>Whole genome sequence of Eschrichtius robustus ER-17-0199.</title>
        <authorList>
            <person name="Bruniche-Olsen A."/>
            <person name="Black A.N."/>
            <person name="Fields C.J."/>
            <person name="Walden K."/>
            <person name="Dewoody J.A."/>
        </authorList>
    </citation>
    <scope>NUCLEOTIDE SEQUENCE [LARGE SCALE GENOMIC DNA]</scope>
    <source>
        <strain evidence="2">ER-17-0199</strain>
        <tissue evidence="2">Blubber</tissue>
    </source>
</reference>
<accession>A0AB34GWQ3</accession>
<proteinExistence type="predicted"/>
<gene>
    <name evidence="2" type="ORF">J1605_008731</name>
</gene>
<evidence type="ECO:0000313" key="2">
    <source>
        <dbReference type="EMBL" id="KAJ8783688.1"/>
    </source>
</evidence>
<feature type="compositionally biased region" description="Basic and acidic residues" evidence="1">
    <location>
        <begin position="1"/>
        <end position="11"/>
    </location>
</feature>
<organism evidence="2 3">
    <name type="scientific">Eschrichtius robustus</name>
    <name type="common">California gray whale</name>
    <name type="synonym">Eschrichtius gibbosus</name>
    <dbReference type="NCBI Taxonomy" id="9764"/>
    <lineage>
        <taxon>Eukaryota</taxon>
        <taxon>Metazoa</taxon>
        <taxon>Chordata</taxon>
        <taxon>Craniata</taxon>
        <taxon>Vertebrata</taxon>
        <taxon>Euteleostomi</taxon>
        <taxon>Mammalia</taxon>
        <taxon>Eutheria</taxon>
        <taxon>Laurasiatheria</taxon>
        <taxon>Artiodactyla</taxon>
        <taxon>Whippomorpha</taxon>
        <taxon>Cetacea</taxon>
        <taxon>Mysticeti</taxon>
        <taxon>Eschrichtiidae</taxon>
        <taxon>Eschrichtius</taxon>
    </lineage>
</organism>
<protein>
    <submittedName>
        <fullName evidence="2">Uncharacterized protein</fullName>
    </submittedName>
</protein>
<feature type="region of interest" description="Disordered" evidence="1">
    <location>
        <begin position="1"/>
        <end position="90"/>
    </location>
</feature>
<feature type="compositionally biased region" description="Gly residues" evidence="1">
    <location>
        <begin position="66"/>
        <end position="79"/>
    </location>
</feature>
<evidence type="ECO:0000256" key="1">
    <source>
        <dbReference type="SAM" id="MobiDB-lite"/>
    </source>
</evidence>
<dbReference type="EMBL" id="JAIQCJ010002079">
    <property type="protein sequence ID" value="KAJ8783688.1"/>
    <property type="molecule type" value="Genomic_DNA"/>
</dbReference>
<comment type="caution">
    <text evidence="2">The sequence shown here is derived from an EMBL/GenBank/DDBJ whole genome shotgun (WGS) entry which is preliminary data.</text>
</comment>
<feature type="compositionally biased region" description="Low complexity" evidence="1">
    <location>
        <begin position="53"/>
        <end position="64"/>
    </location>
</feature>
<sequence length="151" mass="15495">MSMSESKEVRRIGNRGRKGTSQGSEGCFATGQSRRPASPQEPGREQLPPPALRAGPGIGQARRGAAGRGGARRSGGGAPTGHAHRGLEKFRPRCVVLLATRVSREVRASPPTPGVGVGVGVPSASWDAEAALPAPPLISSDVPIAVPIWSP</sequence>
<dbReference type="AlphaFoldDB" id="A0AB34GWQ3"/>
<keyword evidence="3" id="KW-1185">Reference proteome</keyword>
<evidence type="ECO:0000313" key="3">
    <source>
        <dbReference type="Proteomes" id="UP001159641"/>
    </source>
</evidence>
<name>A0AB34GWQ3_ESCRO</name>